<comment type="caution">
    <text evidence="1">The sequence shown here is derived from an EMBL/GenBank/DDBJ whole genome shotgun (WGS) entry which is preliminary data.</text>
</comment>
<name>A0AAV7K7L0_9METZ</name>
<evidence type="ECO:0000313" key="2">
    <source>
        <dbReference type="Proteomes" id="UP001165289"/>
    </source>
</evidence>
<accession>A0AAV7K7L0</accession>
<gene>
    <name evidence="1" type="ORF">LOD99_15909</name>
</gene>
<organism evidence="1 2">
    <name type="scientific">Oopsacas minuta</name>
    <dbReference type="NCBI Taxonomy" id="111878"/>
    <lineage>
        <taxon>Eukaryota</taxon>
        <taxon>Metazoa</taxon>
        <taxon>Porifera</taxon>
        <taxon>Hexactinellida</taxon>
        <taxon>Hexasterophora</taxon>
        <taxon>Lyssacinosida</taxon>
        <taxon>Leucopsacidae</taxon>
        <taxon>Oopsacas</taxon>
    </lineage>
</organism>
<sequence>MKYSKPWATLVPMLSETNKLLRIEWGKKNENIDWCHAVFADEASFWLKPGRVRLWTKRNQKFISQQPSIPLNYTFGQPFRVWGPSLCVHRGTKWLKPGSRY</sequence>
<dbReference type="GO" id="GO:0003676">
    <property type="term" value="F:nucleic acid binding"/>
    <property type="evidence" value="ECO:0007669"/>
    <property type="project" value="InterPro"/>
</dbReference>
<dbReference type="InterPro" id="IPR036397">
    <property type="entry name" value="RNaseH_sf"/>
</dbReference>
<dbReference type="Proteomes" id="UP001165289">
    <property type="component" value="Unassembled WGS sequence"/>
</dbReference>
<evidence type="ECO:0000313" key="1">
    <source>
        <dbReference type="EMBL" id="KAI6657123.1"/>
    </source>
</evidence>
<evidence type="ECO:0008006" key="3">
    <source>
        <dbReference type="Google" id="ProtNLM"/>
    </source>
</evidence>
<proteinExistence type="predicted"/>
<reference evidence="1 2" key="1">
    <citation type="journal article" date="2023" name="BMC Biol.">
        <title>The compact genome of the sponge Oopsacas minuta (Hexactinellida) is lacking key metazoan core genes.</title>
        <authorList>
            <person name="Santini S."/>
            <person name="Schenkelaars Q."/>
            <person name="Jourda C."/>
            <person name="Duchesne M."/>
            <person name="Belahbib H."/>
            <person name="Rocher C."/>
            <person name="Selva M."/>
            <person name="Riesgo A."/>
            <person name="Vervoort M."/>
            <person name="Leys S.P."/>
            <person name="Kodjabachian L."/>
            <person name="Le Bivic A."/>
            <person name="Borchiellini C."/>
            <person name="Claverie J.M."/>
            <person name="Renard E."/>
        </authorList>
    </citation>
    <scope>NUCLEOTIDE SEQUENCE [LARGE SCALE GENOMIC DNA]</scope>
    <source>
        <strain evidence="1">SPO-2</strain>
    </source>
</reference>
<dbReference type="AlphaFoldDB" id="A0AAV7K7L0"/>
<dbReference type="EMBL" id="JAKMXF010000122">
    <property type="protein sequence ID" value="KAI6657123.1"/>
    <property type="molecule type" value="Genomic_DNA"/>
</dbReference>
<keyword evidence="2" id="KW-1185">Reference proteome</keyword>
<protein>
    <recommendedName>
        <fullName evidence="3">Transposase</fullName>
    </recommendedName>
</protein>
<dbReference type="Gene3D" id="3.30.420.10">
    <property type="entry name" value="Ribonuclease H-like superfamily/Ribonuclease H"/>
    <property type="match status" value="1"/>
</dbReference>